<dbReference type="Proteomes" id="UP000245626">
    <property type="component" value="Unassembled WGS sequence"/>
</dbReference>
<evidence type="ECO:0000313" key="2">
    <source>
        <dbReference type="Proteomes" id="UP000245626"/>
    </source>
</evidence>
<sequence length="224" mass="24373">MKPRVANTLSPSGFCSFPSPCLGRRHTFLRRLTTASPASPARTLQPSRSGTAQHFATPRHPPLLLLNPNSSSRNLFRGLESHTSSSLRRGLTTLSRRPENPEDESVLSDGDPSINLTDRAVEQLRKVAEKEKNPDLSLRIAVEPGGCHGYQYKLELTEEAEEDDFHFTAEHGVKVLVDSVSLALVKGSTIDYVTELIGSQFAIKNNPQAKGAGCGCGVSWEPAI</sequence>
<name>A0ACD0NVS9_9BASI</name>
<reference evidence="1 2" key="1">
    <citation type="journal article" date="2018" name="Mol. Biol. Evol.">
        <title>Broad Genomic Sampling Reveals a Smut Pathogenic Ancestry of the Fungal Clade Ustilaginomycotina.</title>
        <authorList>
            <person name="Kijpornyongpan T."/>
            <person name="Mondo S.J."/>
            <person name="Barry K."/>
            <person name="Sandor L."/>
            <person name="Lee J."/>
            <person name="Lipzen A."/>
            <person name="Pangilinan J."/>
            <person name="LaButti K."/>
            <person name="Hainaut M."/>
            <person name="Henrissat B."/>
            <person name="Grigoriev I.V."/>
            <person name="Spatafora J.W."/>
            <person name="Aime M.C."/>
        </authorList>
    </citation>
    <scope>NUCLEOTIDE SEQUENCE [LARGE SCALE GENOMIC DNA]</scope>
    <source>
        <strain evidence="1 2">SA 807</strain>
    </source>
</reference>
<evidence type="ECO:0000313" key="1">
    <source>
        <dbReference type="EMBL" id="PWN49891.1"/>
    </source>
</evidence>
<protein>
    <submittedName>
        <fullName evidence="1">Uncharacterized protein</fullName>
    </submittedName>
</protein>
<accession>A0ACD0NVS9</accession>
<dbReference type="EMBL" id="KZ819994">
    <property type="protein sequence ID" value="PWN49891.1"/>
    <property type="molecule type" value="Genomic_DNA"/>
</dbReference>
<gene>
    <name evidence="1" type="ORF">IE53DRAFT_387852</name>
</gene>
<proteinExistence type="predicted"/>
<organism evidence="1 2">
    <name type="scientific">Violaceomyces palustris</name>
    <dbReference type="NCBI Taxonomy" id="1673888"/>
    <lineage>
        <taxon>Eukaryota</taxon>
        <taxon>Fungi</taxon>
        <taxon>Dikarya</taxon>
        <taxon>Basidiomycota</taxon>
        <taxon>Ustilaginomycotina</taxon>
        <taxon>Ustilaginomycetes</taxon>
        <taxon>Violaceomycetales</taxon>
        <taxon>Violaceomycetaceae</taxon>
        <taxon>Violaceomyces</taxon>
    </lineage>
</organism>
<keyword evidence="2" id="KW-1185">Reference proteome</keyword>